<evidence type="ECO:0000256" key="10">
    <source>
        <dbReference type="SAM" id="SignalP"/>
    </source>
</evidence>
<evidence type="ECO:0000256" key="6">
    <source>
        <dbReference type="ARBA" id="ARBA00023295"/>
    </source>
</evidence>
<keyword evidence="4 8" id="KW-0136">Cellulose degradation</keyword>
<evidence type="ECO:0000259" key="11">
    <source>
        <dbReference type="PROSITE" id="PS51173"/>
    </source>
</evidence>
<dbReference type="PROSITE" id="PS51173">
    <property type="entry name" value="CBM2"/>
    <property type="match status" value="1"/>
</dbReference>
<protein>
    <recommendedName>
        <fullName evidence="8">Endoglucanase</fullName>
        <ecNumber evidence="8">3.2.1.4</ecNumber>
    </recommendedName>
</protein>
<evidence type="ECO:0000256" key="5">
    <source>
        <dbReference type="ARBA" id="ARBA00023277"/>
    </source>
</evidence>
<dbReference type="RefSeq" id="WP_205042311.1">
    <property type="nucleotide sequence ID" value="NZ_CAJVAX010000012.1"/>
</dbReference>
<evidence type="ECO:0000256" key="2">
    <source>
        <dbReference type="ARBA" id="ARBA00022729"/>
    </source>
</evidence>
<keyword evidence="13" id="KW-1185">Reference proteome</keyword>
<dbReference type="EMBL" id="CAJVAX010000012">
    <property type="protein sequence ID" value="CAG7625172.1"/>
    <property type="molecule type" value="Genomic_DNA"/>
</dbReference>
<dbReference type="SUPFAM" id="SSF49384">
    <property type="entry name" value="Carbohydrate-binding domain"/>
    <property type="match status" value="1"/>
</dbReference>
<gene>
    <name evidence="12" type="ORF">SBRY_20131</name>
</gene>
<dbReference type="Gene3D" id="3.20.20.80">
    <property type="entry name" value="Glycosidases"/>
    <property type="match status" value="1"/>
</dbReference>
<feature type="region of interest" description="Disordered" evidence="9">
    <location>
        <begin position="140"/>
        <end position="182"/>
    </location>
</feature>
<feature type="compositionally biased region" description="Pro residues" evidence="9">
    <location>
        <begin position="146"/>
        <end position="172"/>
    </location>
</feature>
<dbReference type="GO" id="GO:0030247">
    <property type="term" value="F:polysaccharide binding"/>
    <property type="evidence" value="ECO:0007669"/>
    <property type="project" value="UniProtKB-UniRule"/>
</dbReference>
<dbReference type="GO" id="GO:0008810">
    <property type="term" value="F:cellulase activity"/>
    <property type="evidence" value="ECO:0007669"/>
    <property type="project" value="UniProtKB-EC"/>
</dbReference>
<dbReference type="GO" id="GO:0030245">
    <property type="term" value="P:cellulose catabolic process"/>
    <property type="evidence" value="ECO:0007669"/>
    <property type="project" value="UniProtKB-KW"/>
</dbReference>
<dbReference type="InterPro" id="IPR001919">
    <property type="entry name" value="CBD2"/>
</dbReference>
<dbReference type="Proteomes" id="UP001153328">
    <property type="component" value="Unassembled WGS sequence"/>
</dbReference>
<dbReference type="Gene3D" id="2.60.40.290">
    <property type="match status" value="1"/>
</dbReference>
<evidence type="ECO:0000313" key="13">
    <source>
        <dbReference type="Proteomes" id="UP001153328"/>
    </source>
</evidence>
<keyword evidence="5 8" id="KW-0119">Carbohydrate metabolism</keyword>
<sequence>MRRPTRTVAVTIAAVTTAAAAAALLPALSSAAAGAAPTCSVLYTVTNQWDAGFQGNVVITNTGAPTTSWDLSFSFANGQKVTQGWNATWAQSGTTVHATSMSYNGAIATGGTVSAGFLGSWSGKNAIPIGFTLNGAACAQVGEPTETPPSTPVTPPTTPTPTVPPTTPPTTPPTGDSAPPKLHVAGNKLVDSTGKQVVLHGVNRSGTEFACAQGKGIFDGPVDDAAIDAIKSWKGVTAVRVPLNEDCWEGLSYVPSADGGANYIAAITGWVDRLVAHGITPIVELHWSHGTYTGNSAGCTDVNATCQKPMPDAQYAIPFWTSVANTFKSNTSIVFDLFNEPYPDRATSTSDQAWSCWRDGGTCPGIGYQVAGMQDMLDAVRGTGAQNVVLMGGLAYSNDLTGWPAHEPTDPTGNLAAAVHVYNFNSCANSSCWDSQLAPVAAKVPLVAGEIGENTCAHSFTDSFMSWLDSHQLSYLGWTWNTWDCSSGPSLISSYDGTATNYGLGLKNHLASLG</sequence>
<evidence type="ECO:0000256" key="8">
    <source>
        <dbReference type="RuleBase" id="RU361153"/>
    </source>
</evidence>
<evidence type="ECO:0000256" key="4">
    <source>
        <dbReference type="ARBA" id="ARBA00023001"/>
    </source>
</evidence>
<dbReference type="EC" id="3.2.1.4" evidence="8"/>
<dbReference type="InterPro" id="IPR008965">
    <property type="entry name" value="CBM2/CBM3_carb-bd_dom_sf"/>
</dbReference>
<dbReference type="AlphaFoldDB" id="A0A9W4GYV1"/>
<dbReference type="InterPro" id="IPR001547">
    <property type="entry name" value="Glyco_hydro_5"/>
</dbReference>
<feature type="domain" description="CBM2" evidence="11">
    <location>
        <begin position="32"/>
        <end position="141"/>
    </location>
</feature>
<dbReference type="PANTHER" id="PTHR34142">
    <property type="entry name" value="ENDO-BETA-1,4-GLUCANASE A"/>
    <property type="match status" value="1"/>
</dbReference>
<keyword evidence="7 8" id="KW-0624">Polysaccharide degradation</keyword>
<evidence type="ECO:0000256" key="1">
    <source>
        <dbReference type="ARBA" id="ARBA00000966"/>
    </source>
</evidence>
<dbReference type="SUPFAM" id="SSF51445">
    <property type="entry name" value="(Trans)glycosidases"/>
    <property type="match status" value="1"/>
</dbReference>
<dbReference type="PANTHER" id="PTHR34142:SF1">
    <property type="entry name" value="GLYCOSIDE HYDROLASE FAMILY 5 DOMAIN-CONTAINING PROTEIN"/>
    <property type="match status" value="1"/>
</dbReference>
<evidence type="ECO:0000256" key="3">
    <source>
        <dbReference type="ARBA" id="ARBA00022801"/>
    </source>
</evidence>
<dbReference type="Pfam" id="PF00150">
    <property type="entry name" value="Cellulase"/>
    <property type="match status" value="1"/>
</dbReference>
<feature type="signal peptide" evidence="10">
    <location>
        <begin position="1"/>
        <end position="35"/>
    </location>
</feature>
<feature type="chain" id="PRO_5040837244" description="Endoglucanase" evidence="10">
    <location>
        <begin position="36"/>
        <end position="514"/>
    </location>
</feature>
<comment type="caution">
    <text evidence="12">The sequence shown here is derived from an EMBL/GenBank/DDBJ whole genome shotgun (WGS) entry which is preliminary data.</text>
</comment>
<comment type="catalytic activity">
    <reaction evidence="1 8">
        <text>Endohydrolysis of (1-&gt;4)-beta-D-glucosidic linkages in cellulose, lichenin and cereal beta-D-glucans.</text>
        <dbReference type="EC" id="3.2.1.4"/>
    </reaction>
</comment>
<comment type="similarity">
    <text evidence="8">Belongs to the glycosyl hydrolase 5 (cellulase A) family.</text>
</comment>
<evidence type="ECO:0000256" key="7">
    <source>
        <dbReference type="ARBA" id="ARBA00023326"/>
    </source>
</evidence>
<keyword evidence="2 10" id="KW-0732">Signal</keyword>
<keyword evidence="3 8" id="KW-0378">Hydrolase</keyword>
<organism evidence="12 13">
    <name type="scientific">Actinacidiphila bryophytorum</name>
    <dbReference type="NCBI Taxonomy" id="1436133"/>
    <lineage>
        <taxon>Bacteria</taxon>
        <taxon>Bacillati</taxon>
        <taxon>Actinomycetota</taxon>
        <taxon>Actinomycetes</taxon>
        <taxon>Kitasatosporales</taxon>
        <taxon>Streptomycetaceae</taxon>
        <taxon>Actinacidiphila</taxon>
    </lineage>
</organism>
<keyword evidence="6 8" id="KW-0326">Glycosidase</keyword>
<evidence type="ECO:0000313" key="12">
    <source>
        <dbReference type="EMBL" id="CAG7625172.1"/>
    </source>
</evidence>
<dbReference type="Pfam" id="PF00553">
    <property type="entry name" value="CBM_2"/>
    <property type="match status" value="1"/>
</dbReference>
<evidence type="ECO:0000256" key="9">
    <source>
        <dbReference type="SAM" id="MobiDB-lite"/>
    </source>
</evidence>
<dbReference type="InterPro" id="IPR017853">
    <property type="entry name" value="GH"/>
</dbReference>
<reference evidence="12" key="1">
    <citation type="submission" date="2021-06" db="EMBL/GenBank/DDBJ databases">
        <authorList>
            <person name="Arsene-Ploetze F."/>
        </authorList>
    </citation>
    <scope>NUCLEOTIDE SEQUENCE</scope>
    <source>
        <strain evidence="12">SBRY1</strain>
    </source>
</reference>
<name>A0A9W4GYV1_9ACTN</name>
<accession>A0A9W4GYV1</accession>
<proteinExistence type="inferred from homology"/>
<dbReference type="InterPro" id="IPR012291">
    <property type="entry name" value="CBM2_carb-bd_dom_sf"/>
</dbReference>
<dbReference type="SMART" id="SM00637">
    <property type="entry name" value="CBD_II"/>
    <property type="match status" value="1"/>
</dbReference>